<keyword evidence="1" id="KW-0413">Isomerase</keyword>
<dbReference type="OrthoDB" id="10256309at2759"/>
<dbReference type="AlphaFoldDB" id="A0A1Y2CVN7"/>
<feature type="region of interest" description="Disordered" evidence="2">
    <location>
        <begin position="173"/>
        <end position="221"/>
    </location>
</feature>
<dbReference type="GO" id="GO:0031119">
    <property type="term" value="P:tRNA pseudouridine synthesis"/>
    <property type="evidence" value="ECO:0007669"/>
    <property type="project" value="TreeGrafter"/>
</dbReference>
<dbReference type="InterPro" id="IPR001406">
    <property type="entry name" value="PsdUridine_synth_TruA"/>
</dbReference>
<dbReference type="InterPro" id="IPR020095">
    <property type="entry name" value="PsdUridine_synth_TruA_C"/>
</dbReference>
<sequence>MVSIAILFGYNGSNFAGLERAKGDKSIESILLSALATLTGKSAGTDSVTMINISRAATTEEGEHAARQVLSVEIVDENIKVPSVDAMNAILPASIKVFKIVNPTGEGFSARRSCETRTYEYLIPSYAFLAPQAEAGYDYVHETVSKEDLDNMYPDADPEVDRSGEGSLFTTLKRLGRSRSRNGRSASRGRSAGRNSVILDSNPTTPTTERPSFFSSLRRKSLQRTDQESIDQLIPTTDSIVESVNQDASPQFFDPIPLPSRNVDQLRNYRMTEEQLDMIRTIVAIYRGTHNWHNYVPGADPDDQRCFMRIINIESGSPEIHSGMEWIRIKIQSKALARFQFRRMMALLILVIRTNTPRSLIANSFGVGKIEIPDAPASGLIFHQPGYALYNQNVAPEFAINFDDEKSKVEGFRKTEVHERVFLEEREELHFEQWLKEIDRHSFLYKYYLNSRGLIGVQNAFIRQGAVEENMYNIR</sequence>
<evidence type="ECO:0000313" key="3">
    <source>
        <dbReference type="EMBL" id="ORY51088.1"/>
    </source>
</evidence>
<dbReference type="InterPro" id="IPR020103">
    <property type="entry name" value="PsdUridine_synth_cat_dom_sf"/>
</dbReference>
<dbReference type="Gene3D" id="3.30.70.580">
    <property type="entry name" value="Pseudouridine synthase I, catalytic domain, N-terminal subdomain"/>
    <property type="match status" value="1"/>
</dbReference>
<dbReference type="GO" id="GO:0009982">
    <property type="term" value="F:pseudouridine synthase activity"/>
    <property type="evidence" value="ECO:0007669"/>
    <property type="project" value="InterPro"/>
</dbReference>
<reference evidence="3 4" key="1">
    <citation type="submission" date="2016-07" db="EMBL/GenBank/DDBJ databases">
        <title>Pervasive Adenine N6-methylation of Active Genes in Fungi.</title>
        <authorList>
            <consortium name="DOE Joint Genome Institute"/>
            <person name="Mondo S.J."/>
            <person name="Dannebaum R.O."/>
            <person name="Kuo R.C."/>
            <person name="Labutti K."/>
            <person name="Haridas S."/>
            <person name="Kuo A."/>
            <person name="Salamov A."/>
            <person name="Ahrendt S.R."/>
            <person name="Lipzen A."/>
            <person name="Sullivan W."/>
            <person name="Andreopoulos W.B."/>
            <person name="Clum A."/>
            <person name="Lindquist E."/>
            <person name="Daum C."/>
            <person name="Ramamoorthy G.K."/>
            <person name="Gryganskyi A."/>
            <person name="Culley D."/>
            <person name="Magnuson J.K."/>
            <person name="James T.Y."/>
            <person name="O'Malley M.A."/>
            <person name="Stajich J.E."/>
            <person name="Spatafora J.W."/>
            <person name="Visel A."/>
            <person name="Grigoriev I.V."/>
        </authorList>
    </citation>
    <scope>NUCLEOTIDE SEQUENCE [LARGE SCALE GENOMIC DNA]</scope>
    <source>
        <strain evidence="3 4">JEL800</strain>
    </source>
</reference>
<evidence type="ECO:0000256" key="1">
    <source>
        <dbReference type="ARBA" id="ARBA00023235"/>
    </source>
</evidence>
<feature type="compositionally biased region" description="Polar residues" evidence="2">
    <location>
        <begin position="198"/>
        <end position="215"/>
    </location>
</feature>
<evidence type="ECO:0000256" key="2">
    <source>
        <dbReference type="SAM" id="MobiDB-lite"/>
    </source>
</evidence>
<protein>
    <submittedName>
        <fullName evidence="3">Pseudouridine synthase</fullName>
    </submittedName>
</protein>
<dbReference type="PANTHER" id="PTHR11142:SF4">
    <property type="entry name" value="PSEUDOURIDYLATE SYNTHASE 1 HOMOLOG"/>
    <property type="match status" value="1"/>
</dbReference>
<organism evidence="3 4">
    <name type="scientific">Rhizoclosmatium globosum</name>
    <dbReference type="NCBI Taxonomy" id="329046"/>
    <lineage>
        <taxon>Eukaryota</taxon>
        <taxon>Fungi</taxon>
        <taxon>Fungi incertae sedis</taxon>
        <taxon>Chytridiomycota</taxon>
        <taxon>Chytridiomycota incertae sedis</taxon>
        <taxon>Chytridiomycetes</taxon>
        <taxon>Chytridiales</taxon>
        <taxon>Chytriomycetaceae</taxon>
        <taxon>Rhizoclosmatium</taxon>
    </lineage>
</organism>
<gene>
    <name evidence="3" type="ORF">BCR33DRAFT_846720</name>
</gene>
<accession>A0A1Y2CVN7</accession>
<dbReference type="GO" id="GO:0005634">
    <property type="term" value="C:nucleus"/>
    <property type="evidence" value="ECO:0007669"/>
    <property type="project" value="TreeGrafter"/>
</dbReference>
<dbReference type="Proteomes" id="UP000193642">
    <property type="component" value="Unassembled WGS sequence"/>
</dbReference>
<evidence type="ECO:0000313" key="4">
    <source>
        <dbReference type="Proteomes" id="UP000193642"/>
    </source>
</evidence>
<dbReference type="SUPFAM" id="SSF55120">
    <property type="entry name" value="Pseudouridine synthase"/>
    <property type="match status" value="1"/>
</dbReference>
<dbReference type="GO" id="GO:0003723">
    <property type="term" value="F:RNA binding"/>
    <property type="evidence" value="ECO:0007669"/>
    <property type="project" value="InterPro"/>
</dbReference>
<proteinExistence type="predicted"/>
<dbReference type="FunFam" id="3.30.70.660:FF:000002">
    <property type="entry name" value="tRNA pseudouridine synthase"/>
    <property type="match status" value="1"/>
</dbReference>
<dbReference type="Gene3D" id="3.30.70.660">
    <property type="entry name" value="Pseudouridine synthase I, catalytic domain, C-terminal subdomain"/>
    <property type="match status" value="1"/>
</dbReference>
<name>A0A1Y2CVN7_9FUNG</name>
<dbReference type="STRING" id="329046.A0A1Y2CVN7"/>
<dbReference type="GO" id="GO:1990481">
    <property type="term" value="P:mRNA pseudouridine synthesis"/>
    <property type="evidence" value="ECO:0007669"/>
    <property type="project" value="TreeGrafter"/>
</dbReference>
<keyword evidence="4" id="KW-1185">Reference proteome</keyword>
<dbReference type="PANTHER" id="PTHR11142">
    <property type="entry name" value="PSEUDOURIDYLATE SYNTHASE"/>
    <property type="match status" value="1"/>
</dbReference>
<dbReference type="InterPro" id="IPR020094">
    <property type="entry name" value="TruA/RsuA/RluB/E/F_N"/>
</dbReference>
<feature type="compositionally biased region" description="Low complexity" evidence="2">
    <location>
        <begin position="183"/>
        <end position="196"/>
    </location>
</feature>
<comment type="caution">
    <text evidence="3">The sequence shown here is derived from an EMBL/GenBank/DDBJ whole genome shotgun (WGS) entry which is preliminary data.</text>
</comment>
<dbReference type="EMBL" id="MCGO01000006">
    <property type="protein sequence ID" value="ORY51088.1"/>
    <property type="molecule type" value="Genomic_DNA"/>
</dbReference>